<keyword evidence="2" id="KW-0808">Transferase</keyword>
<gene>
    <name evidence="2" type="ORF">J2X07_003570</name>
</gene>
<keyword evidence="3" id="KW-1185">Reference proteome</keyword>
<dbReference type="PANTHER" id="PTHR43792">
    <property type="entry name" value="GNAT FAMILY, PUTATIVE (AFU_ORTHOLOGUE AFUA_3G00765)-RELATED-RELATED"/>
    <property type="match status" value="1"/>
</dbReference>
<organism evidence="2 3">
    <name type="scientific">Fictibacillus barbaricus</name>
    <dbReference type="NCBI Taxonomy" id="182136"/>
    <lineage>
        <taxon>Bacteria</taxon>
        <taxon>Bacillati</taxon>
        <taxon>Bacillota</taxon>
        <taxon>Bacilli</taxon>
        <taxon>Bacillales</taxon>
        <taxon>Fictibacillaceae</taxon>
        <taxon>Fictibacillus</taxon>
    </lineage>
</organism>
<name>A0ABU1U533_9BACL</name>
<comment type="caution">
    <text evidence="2">The sequence shown here is derived from an EMBL/GenBank/DDBJ whole genome shotgun (WGS) entry which is preliminary data.</text>
</comment>
<dbReference type="GO" id="GO:0008999">
    <property type="term" value="F:protein-N-terminal-alanine acetyltransferase activity"/>
    <property type="evidence" value="ECO:0007669"/>
    <property type="project" value="UniProtKB-EC"/>
</dbReference>
<dbReference type="Pfam" id="PF13302">
    <property type="entry name" value="Acetyltransf_3"/>
    <property type="match status" value="1"/>
</dbReference>
<dbReference type="InterPro" id="IPR016181">
    <property type="entry name" value="Acyl_CoA_acyltransferase"/>
</dbReference>
<dbReference type="Proteomes" id="UP001258181">
    <property type="component" value="Unassembled WGS sequence"/>
</dbReference>
<dbReference type="PANTHER" id="PTHR43792:SF9">
    <property type="entry name" value="RIBOSOMAL-PROTEIN-ALANINE ACETYLTRANSFERASE"/>
    <property type="match status" value="1"/>
</dbReference>
<feature type="domain" description="N-acetyltransferase" evidence="1">
    <location>
        <begin position="18"/>
        <end position="184"/>
    </location>
</feature>
<keyword evidence="2" id="KW-0012">Acyltransferase</keyword>
<dbReference type="PROSITE" id="PS51186">
    <property type="entry name" value="GNAT"/>
    <property type="match status" value="1"/>
</dbReference>
<reference evidence="2 3" key="1">
    <citation type="submission" date="2023-07" db="EMBL/GenBank/DDBJ databases">
        <title>Sorghum-associated microbial communities from plants grown in Nebraska, USA.</title>
        <authorList>
            <person name="Schachtman D."/>
        </authorList>
    </citation>
    <scope>NUCLEOTIDE SEQUENCE [LARGE SCALE GENOMIC DNA]</scope>
    <source>
        <strain evidence="2 3">BE211</strain>
    </source>
</reference>
<dbReference type="InterPro" id="IPR000182">
    <property type="entry name" value="GNAT_dom"/>
</dbReference>
<protein>
    <submittedName>
        <fullName evidence="2">Ribosomal-protein-alanine N-acetyltransferase</fullName>
        <ecNumber evidence="2">2.3.1.267</ecNumber>
    </submittedName>
</protein>
<evidence type="ECO:0000313" key="3">
    <source>
        <dbReference type="Proteomes" id="UP001258181"/>
    </source>
</evidence>
<dbReference type="InterPro" id="IPR051531">
    <property type="entry name" value="N-acetyltransferase"/>
</dbReference>
<evidence type="ECO:0000259" key="1">
    <source>
        <dbReference type="PROSITE" id="PS51186"/>
    </source>
</evidence>
<dbReference type="CDD" id="cd04301">
    <property type="entry name" value="NAT_SF"/>
    <property type="match status" value="1"/>
</dbReference>
<dbReference type="EC" id="2.3.1.267" evidence="2"/>
<evidence type="ECO:0000313" key="2">
    <source>
        <dbReference type="EMBL" id="MDR7074573.1"/>
    </source>
</evidence>
<dbReference type="SUPFAM" id="SSF55729">
    <property type="entry name" value="Acyl-CoA N-acyltransferases (Nat)"/>
    <property type="match status" value="1"/>
</dbReference>
<accession>A0ABU1U533</accession>
<proteinExistence type="predicted"/>
<dbReference type="RefSeq" id="WP_310261753.1">
    <property type="nucleotide sequence ID" value="NZ_JAVDWA010000009.1"/>
</dbReference>
<sequence>MEVESIFGNLPVIETKRLILRKITVEDAEDMFYYGSNDEVSKHVTWHTHQSLSDTKEFIDFILKKYENKELSPWGIELKENGKFIGTIDFVSWQPKQNSGEIGYAISHDYWGKGIMTEAVNAVIKFGFEHMDLVRIQARCFVENIGSARVMEKSGMSFEGIARKAFFAKGKHHDLKTYSILKEEFEHYNDLSNVKHTKSARI</sequence>
<dbReference type="EMBL" id="JAVDWA010000009">
    <property type="protein sequence ID" value="MDR7074573.1"/>
    <property type="molecule type" value="Genomic_DNA"/>
</dbReference>
<dbReference type="Gene3D" id="3.40.630.30">
    <property type="match status" value="1"/>
</dbReference>